<comment type="caution">
    <text evidence="4">The sequence shown here is derived from an EMBL/GenBank/DDBJ whole genome shotgun (WGS) entry which is preliminary data.</text>
</comment>
<gene>
    <name evidence="4" type="ORF">ESU54_10960</name>
</gene>
<dbReference type="Gene3D" id="3.40.50.2300">
    <property type="match status" value="1"/>
</dbReference>
<evidence type="ECO:0000313" key="5">
    <source>
        <dbReference type="Proteomes" id="UP000321497"/>
    </source>
</evidence>
<dbReference type="InterPro" id="IPR007492">
    <property type="entry name" value="LytTR_DNA-bd_dom"/>
</dbReference>
<dbReference type="EMBL" id="VORT01000007">
    <property type="protein sequence ID" value="TXD72734.1"/>
    <property type="molecule type" value="Genomic_DNA"/>
</dbReference>
<dbReference type="PANTHER" id="PTHR37299:SF1">
    <property type="entry name" value="STAGE 0 SPORULATION PROTEIN A HOMOLOG"/>
    <property type="match status" value="1"/>
</dbReference>
<organism evidence="4 5">
    <name type="scientific">Aequorivita antarctica</name>
    <dbReference type="NCBI Taxonomy" id="153266"/>
    <lineage>
        <taxon>Bacteria</taxon>
        <taxon>Pseudomonadati</taxon>
        <taxon>Bacteroidota</taxon>
        <taxon>Flavobacteriia</taxon>
        <taxon>Flavobacteriales</taxon>
        <taxon>Flavobacteriaceae</taxon>
        <taxon>Aequorivita</taxon>
    </lineage>
</organism>
<dbReference type="InterPro" id="IPR046947">
    <property type="entry name" value="LytR-like"/>
</dbReference>
<dbReference type="GO" id="GO:0000156">
    <property type="term" value="F:phosphorelay response regulator activity"/>
    <property type="evidence" value="ECO:0007669"/>
    <property type="project" value="InterPro"/>
</dbReference>
<dbReference type="RefSeq" id="WP_111844357.1">
    <property type="nucleotide sequence ID" value="NZ_UEGI01000006.1"/>
</dbReference>
<dbReference type="InterPro" id="IPR011006">
    <property type="entry name" value="CheY-like_superfamily"/>
</dbReference>
<dbReference type="PROSITE" id="PS50110">
    <property type="entry name" value="RESPONSE_REGULATORY"/>
    <property type="match status" value="1"/>
</dbReference>
<protein>
    <submittedName>
        <fullName evidence="4">Response regulator transcription factor</fullName>
    </submittedName>
</protein>
<dbReference type="SMART" id="SM00850">
    <property type="entry name" value="LytTR"/>
    <property type="match status" value="1"/>
</dbReference>
<dbReference type="SUPFAM" id="SSF52172">
    <property type="entry name" value="CheY-like"/>
    <property type="match status" value="1"/>
</dbReference>
<reference evidence="4 5" key="1">
    <citation type="submission" date="2019-08" db="EMBL/GenBank/DDBJ databases">
        <title>Genome of Aequorivita antarctica SW49 (type strain).</title>
        <authorList>
            <person name="Bowman J.P."/>
        </authorList>
    </citation>
    <scope>NUCLEOTIDE SEQUENCE [LARGE SCALE GENOMIC DNA]</scope>
    <source>
        <strain evidence="4 5">SW49</strain>
    </source>
</reference>
<dbReference type="Proteomes" id="UP000321497">
    <property type="component" value="Unassembled WGS sequence"/>
</dbReference>
<dbReference type="PANTHER" id="PTHR37299">
    <property type="entry name" value="TRANSCRIPTIONAL REGULATOR-RELATED"/>
    <property type="match status" value="1"/>
</dbReference>
<feature type="domain" description="HTH LytTR-type" evidence="3">
    <location>
        <begin position="139"/>
        <end position="230"/>
    </location>
</feature>
<sequence length="246" mass="28899">MIGYIIIEKESETLERIQDLLEGFDQFHFLGNYQEYDRALNAILKESPQLVFLNIDYMFDDIFTFVAEIYKYCEIPPALIGLSYTKERAYDLIKNNFFDLLLKPIAELDLRKCVLSYNKRYSQQHLEKLCLKSYGDFQYLDIKNILYLKADNNTTDFHMVDGSIVGAFKTLKNYEDVLPKNFIRIHRSYIVNSKYVSRIHYGKCICSISRKDVKLPFTKAFLKNIDLINDRLSMTSYSLLDEASLS</sequence>
<dbReference type="GO" id="GO:0003677">
    <property type="term" value="F:DNA binding"/>
    <property type="evidence" value="ECO:0007669"/>
    <property type="project" value="InterPro"/>
</dbReference>
<comment type="caution">
    <text evidence="1">Lacks conserved residue(s) required for the propagation of feature annotation.</text>
</comment>
<dbReference type="Pfam" id="PF04397">
    <property type="entry name" value="LytTR"/>
    <property type="match status" value="1"/>
</dbReference>
<accession>A0A5C6YYC4</accession>
<name>A0A5C6YYC4_9FLAO</name>
<evidence type="ECO:0000313" key="4">
    <source>
        <dbReference type="EMBL" id="TXD72734.1"/>
    </source>
</evidence>
<proteinExistence type="predicted"/>
<evidence type="ECO:0000259" key="3">
    <source>
        <dbReference type="PROSITE" id="PS50930"/>
    </source>
</evidence>
<evidence type="ECO:0000256" key="1">
    <source>
        <dbReference type="PROSITE-ProRule" id="PRU00169"/>
    </source>
</evidence>
<dbReference type="InterPro" id="IPR001789">
    <property type="entry name" value="Sig_transdc_resp-reg_receiver"/>
</dbReference>
<dbReference type="Gene3D" id="2.40.50.1020">
    <property type="entry name" value="LytTr DNA-binding domain"/>
    <property type="match status" value="1"/>
</dbReference>
<keyword evidence="5" id="KW-1185">Reference proteome</keyword>
<feature type="domain" description="Response regulatory" evidence="2">
    <location>
        <begin position="3"/>
        <end position="118"/>
    </location>
</feature>
<evidence type="ECO:0000259" key="2">
    <source>
        <dbReference type="PROSITE" id="PS50110"/>
    </source>
</evidence>
<dbReference type="PROSITE" id="PS50930">
    <property type="entry name" value="HTH_LYTTR"/>
    <property type="match status" value="1"/>
</dbReference>
<dbReference type="AlphaFoldDB" id="A0A5C6YYC4"/>
<dbReference type="OrthoDB" id="2168082at2"/>